<feature type="compositionally biased region" description="Polar residues" evidence="5">
    <location>
        <begin position="160"/>
        <end position="174"/>
    </location>
</feature>
<dbReference type="InterPro" id="IPR005375">
    <property type="entry name" value="UFM1"/>
</dbReference>
<evidence type="ECO:0000313" key="6">
    <source>
        <dbReference type="EMBL" id="KAJ4458314.1"/>
    </source>
</evidence>
<evidence type="ECO:0000256" key="5">
    <source>
        <dbReference type="SAM" id="MobiDB-lite"/>
    </source>
</evidence>
<name>A0ABQ8ULT7_9EUKA</name>
<dbReference type="PANTHER" id="PTHR15825">
    <property type="entry name" value="UBIQUITIN-FOLD MODIFIER 1"/>
    <property type="match status" value="1"/>
</dbReference>
<dbReference type="Proteomes" id="UP001141327">
    <property type="component" value="Unassembled WGS sequence"/>
</dbReference>
<sequence length="200" mass="21814">MATVTFKITLTSDPRLPFKTISVREDTEFTNVVHYVADKFGMVVTDAAIITNTGACVNPKQNAGTVYLKHGADLRLIHRDRVGSAKQDRSNTATASFFHFASPSLCLSYDPPSPVRKLEESAVWVWGVAKRCDGARRAPARLSQMLRGDICLAMPRRQRGSSAMKTSEQSTSPEVPTVINKLGAVDISESVSQLSVSKKS</sequence>
<feature type="region of interest" description="Disordered" evidence="5">
    <location>
        <begin position="157"/>
        <end position="177"/>
    </location>
</feature>
<evidence type="ECO:0000256" key="4">
    <source>
        <dbReference type="ARBA" id="ARBA00022786"/>
    </source>
</evidence>
<dbReference type="InterPro" id="IPR029071">
    <property type="entry name" value="Ubiquitin-like_domsf"/>
</dbReference>
<dbReference type="Gene3D" id="3.10.20.90">
    <property type="entry name" value="Phosphatidylinositol 3-kinase Catalytic Subunit, Chain A, domain 1"/>
    <property type="match status" value="1"/>
</dbReference>
<protein>
    <recommendedName>
        <fullName evidence="2">Ubiquitin-fold modifier 1</fullName>
    </recommendedName>
</protein>
<organism evidence="6 7">
    <name type="scientific">Paratrimastix pyriformis</name>
    <dbReference type="NCBI Taxonomy" id="342808"/>
    <lineage>
        <taxon>Eukaryota</taxon>
        <taxon>Metamonada</taxon>
        <taxon>Preaxostyla</taxon>
        <taxon>Paratrimastigidae</taxon>
        <taxon>Paratrimastix</taxon>
    </lineage>
</organism>
<reference evidence="6" key="1">
    <citation type="journal article" date="2022" name="bioRxiv">
        <title>Genomics of Preaxostyla Flagellates Illuminates Evolutionary Transitions and the Path Towards Mitochondrial Loss.</title>
        <authorList>
            <person name="Novak L.V.F."/>
            <person name="Treitli S.C."/>
            <person name="Pyrih J."/>
            <person name="Halakuc P."/>
            <person name="Pipaliya S.V."/>
            <person name="Vacek V."/>
            <person name="Brzon O."/>
            <person name="Soukal P."/>
            <person name="Eme L."/>
            <person name="Dacks J.B."/>
            <person name="Karnkowska A."/>
            <person name="Elias M."/>
            <person name="Hampl V."/>
        </authorList>
    </citation>
    <scope>NUCLEOTIDE SEQUENCE</scope>
    <source>
        <strain evidence="6">RCP-MX</strain>
    </source>
</reference>
<evidence type="ECO:0000256" key="2">
    <source>
        <dbReference type="ARBA" id="ARBA00015319"/>
    </source>
</evidence>
<keyword evidence="4" id="KW-0833">Ubl conjugation pathway</keyword>
<comment type="similarity">
    <text evidence="1">Belongs to the UFM1 family.</text>
</comment>
<evidence type="ECO:0000256" key="1">
    <source>
        <dbReference type="ARBA" id="ARBA00010230"/>
    </source>
</evidence>
<evidence type="ECO:0000256" key="3">
    <source>
        <dbReference type="ARBA" id="ARBA00022499"/>
    </source>
</evidence>
<dbReference type="Pfam" id="PF03671">
    <property type="entry name" value="Ufm1"/>
    <property type="match status" value="1"/>
</dbReference>
<keyword evidence="7" id="KW-1185">Reference proteome</keyword>
<dbReference type="SUPFAM" id="SSF54236">
    <property type="entry name" value="Ubiquitin-like"/>
    <property type="match status" value="1"/>
</dbReference>
<accession>A0ABQ8ULT7</accession>
<dbReference type="PANTHER" id="PTHR15825:SF0">
    <property type="entry name" value="UBIQUITIN-FOLD MODIFIER 1"/>
    <property type="match status" value="1"/>
</dbReference>
<gene>
    <name evidence="6" type="ORF">PAPYR_5996</name>
</gene>
<evidence type="ECO:0000313" key="7">
    <source>
        <dbReference type="Proteomes" id="UP001141327"/>
    </source>
</evidence>
<keyword evidence="3" id="KW-1017">Isopeptide bond</keyword>
<comment type="caution">
    <text evidence="6">The sequence shown here is derived from an EMBL/GenBank/DDBJ whole genome shotgun (WGS) entry which is preliminary data.</text>
</comment>
<dbReference type="EMBL" id="JAPMOS010000031">
    <property type="protein sequence ID" value="KAJ4458314.1"/>
    <property type="molecule type" value="Genomic_DNA"/>
</dbReference>
<proteinExistence type="inferred from homology"/>